<dbReference type="InterPro" id="IPR020802">
    <property type="entry name" value="TesA-like"/>
</dbReference>
<evidence type="ECO:0000256" key="1">
    <source>
        <dbReference type="ARBA" id="ARBA00001957"/>
    </source>
</evidence>
<evidence type="ECO:0000256" key="3">
    <source>
        <dbReference type="ARBA" id="ARBA00022450"/>
    </source>
</evidence>
<dbReference type="Pfam" id="PF00550">
    <property type="entry name" value="PP-binding"/>
    <property type="match status" value="1"/>
</dbReference>
<dbReference type="SUPFAM" id="SSF47336">
    <property type="entry name" value="ACP-like"/>
    <property type="match status" value="1"/>
</dbReference>
<dbReference type="SUPFAM" id="SSF53474">
    <property type="entry name" value="alpha/beta-Hydrolases"/>
    <property type="match status" value="1"/>
</dbReference>
<dbReference type="InterPro" id="IPR045851">
    <property type="entry name" value="AMP-bd_C_sf"/>
</dbReference>
<organism evidence="10 11">
    <name type="scientific">Paenibacillus cremeus</name>
    <dbReference type="NCBI Taxonomy" id="2163881"/>
    <lineage>
        <taxon>Bacteria</taxon>
        <taxon>Bacillati</taxon>
        <taxon>Bacillota</taxon>
        <taxon>Bacilli</taxon>
        <taxon>Bacillales</taxon>
        <taxon>Paenibacillaceae</taxon>
        <taxon>Paenibacillus</taxon>
    </lineage>
</organism>
<dbReference type="InterPro" id="IPR025110">
    <property type="entry name" value="AMP-bd_C"/>
</dbReference>
<dbReference type="GO" id="GO:0009366">
    <property type="term" value="C:enterobactin synthetase complex"/>
    <property type="evidence" value="ECO:0007669"/>
    <property type="project" value="TreeGrafter"/>
</dbReference>
<reference evidence="10 11" key="1">
    <citation type="submission" date="2019-07" db="EMBL/GenBank/DDBJ databases">
        <authorList>
            <person name="Kim J."/>
        </authorList>
    </citation>
    <scope>NUCLEOTIDE SEQUENCE [LARGE SCALE GENOMIC DNA]</scope>
    <source>
        <strain evidence="10 11">JC52</strain>
    </source>
</reference>
<dbReference type="InterPro" id="IPR020845">
    <property type="entry name" value="AMP-binding_CS"/>
</dbReference>
<dbReference type="OrthoDB" id="9765680at2"/>
<keyword evidence="11" id="KW-1185">Reference proteome</keyword>
<dbReference type="Gene3D" id="2.30.38.10">
    <property type="entry name" value="Luciferase, Domain 3"/>
    <property type="match status" value="1"/>
</dbReference>
<evidence type="ECO:0000256" key="4">
    <source>
        <dbReference type="ARBA" id="ARBA00022553"/>
    </source>
</evidence>
<comment type="caution">
    <text evidence="10">The sequence shown here is derived from an EMBL/GenBank/DDBJ whole genome shotgun (WGS) entry which is preliminary data.</text>
</comment>
<dbReference type="PROSITE" id="PS50075">
    <property type="entry name" value="CARRIER"/>
    <property type="match status" value="1"/>
</dbReference>
<dbReference type="PANTHER" id="PTHR45527:SF1">
    <property type="entry name" value="FATTY ACID SYNTHASE"/>
    <property type="match status" value="1"/>
</dbReference>
<dbReference type="Gene3D" id="3.40.50.1820">
    <property type="entry name" value="alpha/beta hydrolase"/>
    <property type="match status" value="1"/>
</dbReference>
<dbReference type="GO" id="GO:0008610">
    <property type="term" value="P:lipid biosynthetic process"/>
    <property type="evidence" value="ECO:0007669"/>
    <property type="project" value="UniProtKB-ARBA"/>
</dbReference>
<dbReference type="EMBL" id="VNJI01000047">
    <property type="protein sequence ID" value="TVY06835.1"/>
    <property type="molecule type" value="Genomic_DNA"/>
</dbReference>
<dbReference type="InterPro" id="IPR009081">
    <property type="entry name" value="PP-bd_ACP"/>
</dbReference>
<dbReference type="Gene3D" id="3.30.559.10">
    <property type="entry name" value="Chloramphenicol acetyltransferase-like domain"/>
    <property type="match status" value="1"/>
</dbReference>
<dbReference type="CDD" id="cd12117">
    <property type="entry name" value="A_NRPS_Srf_like"/>
    <property type="match status" value="1"/>
</dbReference>
<evidence type="ECO:0000313" key="10">
    <source>
        <dbReference type="EMBL" id="TVY06835.1"/>
    </source>
</evidence>
<evidence type="ECO:0000256" key="6">
    <source>
        <dbReference type="ARBA" id="ARBA00022737"/>
    </source>
</evidence>
<comment type="cofactor">
    <cofactor evidence="1">
        <name>pantetheine 4'-phosphate</name>
        <dbReference type="ChEBI" id="CHEBI:47942"/>
    </cofactor>
</comment>
<dbReference type="FunFam" id="3.40.50.980:FF:000001">
    <property type="entry name" value="Non-ribosomal peptide synthetase"/>
    <property type="match status" value="1"/>
</dbReference>
<proteinExistence type="inferred from homology"/>
<dbReference type="Pfam" id="PF00975">
    <property type="entry name" value="Thioesterase"/>
    <property type="match status" value="1"/>
</dbReference>
<dbReference type="Pfam" id="PF00501">
    <property type="entry name" value="AMP-binding"/>
    <property type="match status" value="1"/>
</dbReference>
<dbReference type="GO" id="GO:0043041">
    <property type="term" value="P:amino acid activation for nonribosomal peptide biosynthetic process"/>
    <property type="evidence" value="ECO:0007669"/>
    <property type="project" value="TreeGrafter"/>
</dbReference>
<dbReference type="GO" id="GO:0009239">
    <property type="term" value="P:enterobactin biosynthetic process"/>
    <property type="evidence" value="ECO:0007669"/>
    <property type="project" value="TreeGrafter"/>
</dbReference>
<keyword evidence="7" id="KW-0045">Antibiotic biosynthesis</keyword>
<dbReference type="FunFam" id="1.10.1200.10:FF:000005">
    <property type="entry name" value="Nonribosomal peptide synthetase 1"/>
    <property type="match status" value="1"/>
</dbReference>
<dbReference type="PROSITE" id="PS00455">
    <property type="entry name" value="AMP_BINDING"/>
    <property type="match status" value="1"/>
</dbReference>
<evidence type="ECO:0000256" key="2">
    <source>
        <dbReference type="ARBA" id="ARBA00006432"/>
    </source>
</evidence>
<protein>
    <submittedName>
        <fullName evidence="10">Amino acid adenylation domain-containing protein</fullName>
    </submittedName>
</protein>
<keyword evidence="3" id="KW-0596">Phosphopantetheine</keyword>
<dbReference type="Proteomes" id="UP000317036">
    <property type="component" value="Unassembled WGS sequence"/>
</dbReference>
<dbReference type="InterPro" id="IPR001242">
    <property type="entry name" value="Condensation_dom"/>
</dbReference>
<dbReference type="InterPro" id="IPR036736">
    <property type="entry name" value="ACP-like_sf"/>
</dbReference>
<evidence type="ECO:0000256" key="5">
    <source>
        <dbReference type="ARBA" id="ARBA00022598"/>
    </source>
</evidence>
<keyword evidence="6" id="KW-0677">Repeat</keyword>
<dbReference type="Gene3D" id="3.30.300.30">
    <property type="match status" value="1"/>
</dbReference>
<dbReference type="NCBIfam" id="TIGR01733">
    <property type="entry name" value="AA-adenyl-dom"/>
    <property type="match status" value="1"/>
</dbReference>
<dbReference type="Pfam" id="PF13193">
    <property type="entry name" value="AMP-binding_C"/>
    <property type="match status" value="1"/>
</dbReference>
<dbReference type="Gene3D" id="3.30.559.30">
    <property type="entry name" value="Nonribosomal peptide synthetase, condensation domain"/>
    <property type="match status" value="1"/>
</dbReference>
<dbReference type="FunFam" id="3.40.50.12780:FF:000012">
    <property type="entry name" value="Non-ribosomal peptide synthetase"/>
    <property type="match status" value="1"/>
</dbReference>
<keyword evidence="5" id="KW-0436">Ligase</keyword>
<evidence type="ECO:0000313" key="11">
    <source>
        <dbReference type="Proteomes" id="UP000317036"/>
    </source>
</evidence>
<accession>A0A559K3X0</accession>
<keyword evidence="8" id="KW-0511">Multifunctional enzyme</keyword>
<name>A0A559K3X0_9BACL</name>
<dbReference type="FunFam" id="3.30.300.30:FF:000010">
    <property type="entry name" value="Enterobactin synthetase component F"/>
    <property type="match status" value="1"/>
</dbReference>
<dbReference type="GO" id="GO:0047527">
    <property type="term" value="F:2,3-dihydroxybenzoate-serine ligase activity"/>
    <property type="evidence" value="ECO:0007669"/>
    <property type="project" value="TreeGrafter"/>
</dbReference>
<dbReference type="GO" id="GO:0005829">
    <property type="term" value="C:cytosol"/>
    <property type="evidence" value="ECO:0007669"/>
    <property type="project" value="TreeGrafter"/>
</dbReference>
<keyword evidence="4" id="KW-0597">Phosphoprotein</keyword>
<dbReference type="InterPro" id="IPR010071">
    <property type="entry name" value="AA_adenyl_dom"/>
</dbReference>
<dbReference type="FunFam" id="2.30.38.10:FF:000001">
    <property type="entry name" value="Non-ribosomal peptide synthetase PvdI"/>
    <property type="match status" value="1"/>
</dbReference>
<evidence type="ECO:0000256" key="7">
    <source>
        <dbReference type="ARBA" id="ARBA00023194"/>
    </source>
</evidence>
<dbReference type="SMART" id="SM00824">
    <property type="entry name" value="PKS_TE"/>
    <property type="match status" value="1"/>
</dbReference>
<evidence type="ECO:0000256" key="8">
    <source>
        <dbReference type="ARBA" id="ARBA00023268"/>
    </source>
</evidence>
<dbReference type="InterPro" id="IPR029058">
    <property type="entry name" value="AB_hydrolase_fold"/>
</dbReference>
<dbReference type="Gene3D" id="1.10.1200.10">
    <property type="entry name" value="ACP-like"/>
    <property type="match status" value="1"/>
</dbReference>
<feature type="domain" description="Carrier" evidence="9">
    <location>
        <begin position="967"/>
        <end position="1042"/>
    </location>
</feature>
<evidence type="ECO:0000259" key="9">
    <source>
        <dbReference type="PROSITE" id="PS50075"/>
    </source>
</evidence>
<dbReference type="SUPFAM" id="SSF52777">
    <property type="entry name" value="CoA-dependent acyltransferases"/>
    <property type="match status" value="2"/>
</dbReference>
<dbReference type="Pfam" id="PF00668">
    <property type="entry name" value="Condensation"/>
    <property type="match status" value="1"/>
</dbReference>
<gene>
    <name evidence="10" type="ORF">FPZ49_26920</name>
</gene>
<comment type="similarity">
    <text evidence="2">Belongs to the ATP-dependent AMP-binding enzyme family.</text>
</comment>
<dbReference type="InterPro" id="IPR001031">
    <property type="entry name" value="Thioesterase"/>
</dbReference>
<dbReference type="GO" id="GO:0031177">
    <property type="term" value="F:phosphopantetheine binding"/>
    <property type="evidence" value="ECO:0007669"/>
    <property type="project" value="TreeGrafter"/>
</dbReference>
<dbReference type="InterPro" id="IPR023213">
    <property type="entry name" value="CAT-like_dom_sf"/>
</dbReference>
<dbReference type="SUPFAM" id="SSF56801">
    <property type="entry name" value="Acetyl-CoA synthetase-like"/>
    <property type="match status" value="1"/>
</dbReference>
<dbReference type="Gene3D" id="3.40.50.980">
    <property type="match status" value="2"/>
</dbReference>
<dbReference type="PANTHER" id="PTHR45527">
    <property type="entry name" value="NONRIBOSOMAL PEPTIDE SYNTHETASE"/>
    <property type="match status" value="1"/>
</dbReference>
<sequence length="1307" mass="146847">MEDKKRMLREITNLTGRTSGALTFEQEWYWLLEKQKPGHSALNESCIMRFRGAVQHKKLECCINELIRDHEALRAGFSSQEGALIRTLRPFTYEALRVYDISHLSAEERIRELKRQTELERTRSFDVAKELLVRAAVVKQSDEEHVVILTVHRLLMNGWTIHDLAEELSRLYVTLFGETNGITIPEKSVALGIEAEGGEEGAYWEQRLSGELPELRLPFDYPRPHQPTLNGQAHTFRISGPVFRDMRSLCMREGMTMESLLLTLLNVMLHRYTGQEDLIVGIVGSSGAKNQTLVIRSSLHGAMTALESLRTVRDMLTEATRHPYIPFAKLMSIVGSEGGGKVSNPLFQVMLKMERTPKAHLDIAGLRLEVTEHDNHPAFVDLTLRVKEEDGELLCAFVYNTDVFAEETIARMEGHFTNLLGGLLAAPDAPISTLPLLKEEERYELLEAWNGRGAAYPRQASIHELLDQQADWHPDRTALQWDAGQMTYRELDKRANQLAHYLQEQGLDKEQLVAICLERSPHMIVSFISVLKAGGAYVPLDMTYPPDRIAHMIDDSNVSIIITTDRMAKQLPPTKARMICLDKVVLAIAAHPEHRPIYRSGADSLAYVMYTSGSTGKPKGVAVAHRGIVRLVKQIDYADLGPEESILNLTTSAFDVSAFEIYGSLLNGGRLVLMNADRPSLEQIGETIRKNQVTTMCMTPEMLNLLIEDCKNAMGSLRQILSAGDALPVWLARKCLAQLPDCRLINAYGPTENSVYSTSYWVKEVADEATTIPIGRPIVNDGVYILDQHLQPVPKGVAGELYVFGDGVALGYLNNESLTAERFPVNPFSSKPGARMYKTGDVVRYRSDGNIEFIGRADQQVKIRGCRIELGEVEAAVGLYPGIRQIVAGTHKREDGTSELVVYVVTQKGERFNQQQMRSFVRERLPEFMVPSYFIPLEEIPVTPVGKIDRKRLPAPNVPYNQANVILPRNKIEEKLADIWGSLLDGRQISVTDNFFDLGGHSLLAMRMFSEIERVFHKQLSVSVILEENTIEKLAKCLALDPIETPMPPSLVTIQPLGSKPPVFCIHGGDGEVLSYRNLANLLGQERPVYGLRFTERDEATSIDVLAAKYIEEIKAVQSSGPYSLVGYSLGGIIAYEMARLLEQAGEKVNLLGVVDSLNPIVYPSKSTLRKRVSKNLKYLRQLPVAQMLSFMRLKFQNVVQRFQNMVRVEEVEQGELHLQNALMTYEPKPFRGKMLLLRANEKLVNDELFVDEKMGWGDVVNGDITVHEIPGNHFTLMSEPNVGHVAKYIKSYLIASERNYPLKLNR</sequence>
<dbReference type="InterPro" id="IPR000873">
    <property type="entry name" value="AMP-dep_synth/lig_dom"/>
</dbReference>